<accession>A0A9P9WEQ2</accession>
<dbReference type="AlphaFoldDB" id="A0A9P9WEQ2"/>
<evidence type="ECO:0000313" key="1">
    <source>
        <dbReference type="EMBL" id="KAI1859767.1"/>
    </source>
</evidence>
<proteinExistence type="predicted"/>
<evidence type="ECO:0000313" key="2">
    <source>
        <dbReference type="Proteomes" id="UP000829685"/>
    </source>
</evidence>
<gene>
    <name evidence="1" type="ORF">JX265_010216</name>
</gene>
<name>A0A9P9WEQ2_9PEZI</name>
<reference evidence="1" key="1">
    <citation type="submission" date="2021-03" db="EMBL/GenBank/DDBJ databases">
        <title>Revisited historic fungal species revealed as producer of novel bioactive compounds through whole genome sequencing and comparative genomics.</title>
        <authorList>
            <person name="Vignolle G.A."/>
            <person name="Hochenegger N."/>
            <person name="Mach R.L."/>
            <person name="Mach-Aigner A.R."/>
            <person name="Javad Rahimi M."/>
            <person name="Salim K.A."/>
            <person name="Chan C.M."/>
            <person name="Lim L.B.L."/>
            <person name="Cai F."/>
            <person name="Druzhinina I.S."/>
            <person name="U'Ren J.M."/>
            <person name="Derntl C."/>
        </authorList>
    </citation>
    <scope>NUCLEOTIDE SEQUENCE</scope>
    <source>
        <strain evidence="1">TUCIM 5799</strain>
    </source>
</reference>
<organism evidence="1 2">
    <name type="scientific">Neoarthrinium moseri</name>
    <dbReference type="NCBI Taxonomy" id="1658444"/>
    <lineage>
        <taxon>Eukaryota</taxon>
        <taxon>Fungi</taxon>
        <taxon>Dikarya</taxon>
        <taxon>Ascomycota</taxon>
        <taxon>Pezizomycotina</taxon>
        <taxon>Sordariomycetes</taxon>
        <taxon>Xylariomycetidae</taxon>
        <taxon>Amphisphaeriales</taxon>
        <taxon>Apiosporaceae</taxon>
        <taxon>Neoarthrinium</taxon>
    </lineage>
</organism>
<keyword evidence="2" id="KW-1185">Reference proteome</keyword>
<sequence>MENQLCSPKVYLLADFLQHQLRAAAAVGRSLIRHVVVYKHVDRFGQYHGSSLNAVVPTLMRFTSLRTLVPVAMLDSNGYSNVFELRKLQEHLKNLSSLEVMEVRQYWCKPMEKRTAWAKILYEELQMFAVVSFTVPLYAGYPIRLEGLAWKVSDAFNIADQKIKEMTPMKPGRHRIDPCATQEFCNTQNIVPLHGYPGASISLLGTDSAYNESAFGGCIRGNNAIFFI</sequence>
<dbReference type="EMBL" id="JAFIMR010000033">
    <property type="protein sequence ID" value="KAI1859767.1"/>
    <property type="molecule type" value="Genomic_DNA"/>
</dbReference>
<comment type="caution">
    <text evidence="1">The sequence shown here is derived from an EMBL/GenBank/DDBJ whole genome shotgun (WGS) entry which is preliminary data.</text>
</comment>
<protein>
    <submittedName>
        <fullName evidence="1">Uncharacterized protein</fullName>
    </submittedName>
</protein>
<dbReference type="Proteomes" id="UP000829685">
    <property type="component" value="Unassembled WGS sequence"/>
</dbReference>